<dbReference type="KEGG" id="ska:CP970_43630"/>
<dbReference type="InterPro" id="IPR020084">
    <property type="entry name" value="NUDIX_hydrolase_CS"/>
</dbReference>
<comment type="similarity">
    <text evidence="2 4">Belongs to the Nudix hydrolase family.</text>
</comment>
<evidence type="ECO:0000256" key="2">
    <source>
        <dbReference type="ARBA" id="ARBA00005582"/>
    </source>
</evidence>
<dbReference type="Proteomes" id="UP000325529">
    <property type="component" value="Chromosome"/>
</dbReference>
<evidence type="ECO:0000256" key="1">
    <source>
        <dbReference type="ARBA" id="ARBA00001946"/>
    </source>
</evidence>
<dbReference type="InterPro" id="IPR020476">
    <property type="entry name" value="Nudix_hydrolase"/>
</dbReference>
<dbReference type="GO" id="GO:0016787">
    <property type="term" value="F:hydrolase activity"/>
    <property type="evidence" value="ECO:0007669"/>
    <property type="project" value="UniProtKB-KW"/>
</dbReference>
<evidence type="ECO:0000313" key="7">
    <source>
        <dbReference type="Proteomes" id="UP000325529"/>
    </source>
</evidence>
<dbReference type="Gene3D" id="3.40.50.150">
    <property type="entry name" value="Vaccinia Virus protein VP39"/>
    <property type="match status" value="1"/>
</dbReference>
<name>A0A5J6GU50_STRKN</name>
<dbReference type="EMBL" id="CP023699">
    <property type="protein sequence ID" value="QEU97942.1"/>
    <property type="molecule type" value="Genomic_DNA"/>
</dbReference>
<gene>
    <name evidence="6" type="ORF">CP970_43630</name>
</gene>
<dbReference type="AlphaFoldDB" id="A0A5J6GU50"/>
<evidence type="ECO:0000256" key="3">
    <source>
        <dbReference type="ARBA" id="ARBA00022801"/>
    </source>
</evidence>
<sequence length="373" mass="40251">MPPVPGDISWAPWEGVGPGSEVLGGLVGKRVLDIGSGSGHHAVHLARAHGARVTAIELSTTQHARATRHYSTEAGVNWVHGDVIEHLRTADPYDAAYAVGSLAYVDPHTSLPALRDALIADAPLIFSVLHTDLHGRGPSTTVAPREQQLLLRKEPAIPVDMFVLVPHLWEDLLTSYGFRVEAMNLLSAPDAENPVVHQLIRARRLPERRTRISSRPRTRRPPAPHAALGVGAIVLGDHGLLMGHHRLGTTELPGGTVEAGEALEEAVVRELAEETGLTTRTEDVILLGTLVDHVGDVLRVTIGAVVTAWEGKPATQPGESVGDWRWCPLDDLPSDLFECSANILTAWRPDLPIDHTPTHFTPFAHRTTADGLT</sequence>
<evidence type="ECO:0000313" key="6">
    <source>
        <dbReference type="EMBL" id="QEU97942.1"/>
    </source>
</evidence>
<proteinExistence type="inferred from homology"/>
<dbReference type="PANTHER" id="PTHR43046:SF14">
    <property type="entry name" value="MUTT_NUDIX FAMILY PROTEIN"/>
    <property type="match status" value="1"/>
</dbReference>
<dbReference type="GO" id="GO:0008168">
    <property type="term" value="F:methyltransferase activity"/>
    <property type="evidence" value="ECO:0007669"/>
    <property type="project" value="UniProtKB-ARBA"/>
</dbReference>
<feature type="domain" description="Nudix hydrolase" evidence="5">
    <location>
        <begin position="223"/>
        <end position="350"/>
    </location>
</feature>
<dbReference type="PRINTS" id="PR00502">
    <property type="entry name" value="NUDIXFAMILY"/>
</dbReference>
<evidence type="ECO:0000256" key="4">
    <source>
        <dbReference type="RuleBase" id="RU003476"/>
    </source>
</evidence>
<dbReference type="InterPro" id="IPR000086">
    <property type="entry name" value="NUDIX_hydrolase_dom"/>
</dbReference>
<comment type="cofactor">
    <cofactor evidence="1">
        <name>Mg(2+)</name>
        <dbReference type="ChEBI" id="CHEBI:18420"/>
    </cofactor>
</comment>
<dbReference type="PROSITE" id="PS00893">
    <property type="entry name" value="NUDIX_BOX"/>
    <property type="match status" value="1"/>
</dbReference>
<evidence type="ECO:0000259" key="5">
    <source>
        <dbReference type="PROSITE" id="PS51462"/>
    </source>
</evidence>
<dbReference type="SUPFAM" id="SSF53335">
    <property type="entry name" value="S-adenosyl-L-methionine-dependent methyltransferases"/>
    <property type="match status" value="1"/>
</dbReference>
<dbReference type="InterPro" id="IPR041698">
    <property type="entry name" value="Methyltransf_25"/>
</dbReference>
<keyword evidence="7" id="KW-1185">Reference proteome</keyword>
<organism evidence="6 7">
    <name type="scientific">Streptomyces kanamyceticus</name>
    <dbReference type="NCBI Taxonomy" id="1967"/>
    <lineage>
        <taxon>Bacteria</taxon>
        <taxon>Bacillati</taxon>
        <taxon>Actinomycetota</taxon>
        <taxon>Actinomycetes</taxon>
        <taxon>Kitasatosporales</taxon>
        <taxon>Streptomycetaceae</taxon>
        <taxon>Streptomyces</taxon>
    </lineage>
</organism>
<dbReference type="OrthoDB" id="4035289at2"/>
<keyword evidence="3 4" id="KW-0378">Hydrolase</keyword>
<protein>
    <submittedName>
        <fullName evidence="6">NUDIX domain-containing protein</fullName>
    </submittedName>
</protein>
<dbReference type="SUPFAM" id="SSF55811">
    <property type="entry name" value="Nudix"/>
    <property type="match status" value="1"/>
</dbReference>
<dbReference type="CDD" id="cd02440">
    <property type="entry name" value="AdoMet_MTases"/>
    <property type="match status" value="1"/>
</dbReference>
<dbReference type="Pfam" id="PF00293">
    <property type="entry name" value="NUDIX"/>
    <property type="match status" value="1"/>
</dbReference>
<dbReference type="Gene3D" id="3.90.79.10">
    <property type="entry name" value="Nucleoside Triphosphate Pyrophosphohydrolase"/>
    <property type="match status" value="1"/>
</dbReference>
<dbReference type="PROSITE" id="PS51462">
    <property type="entry name" value="NUDIX"/>
    <property type="match status" value="1"/>
</dbReference>
<dbReference type="PANTHER" id="PTHR43046">
    <property type="entry name" value="GDP-MANNOSE MANNOSYL HYDROLASE"/>
    <property type="match status" value="1"/>
</dbReference>
<accession>A0A5J6GU50</accession>
<dbReference type="InterPro" id="IPR029063">
    <property type="entry name" value="SAM-dependent_MTases_sf"/>
</dbReference>
<dbReference type="InterPro" id="IPR015797">
    <property type="entry name" value="NUDIX_hydrolase-like_dom_sf"/>
</dbReference>
<dbReference type="Pfam" id="PF13649">
    <property type="entry name" value="Methyltransf_25"/>
    <property type="match status" value="1"/>
</dbReference>
<reference evidence="6 7" key="1">
    <citation type="submission" date="2017-09" db="EMBL/GenBank/DDBJ databases">
        <authorList>
            <person name="Lee N."/>
            <person name="Cho B.-K."/>
        </authorList>
    </citation>
    <scope>NUCLEOTIDE SEQUENCE [LARGE SCALE GENOMIC DNA]</scope>
    <source>
        <strain evidence="6 7">ATCC 12853</strain>
    </source>
</reference>